<dbReference type="PROSITE" id="PS00107">
    <property type="entry name" value="PROTEIN_KINASE_ATP"/>
    <property type="match status" value="1"/>
</dbReference>
<dbReference type="PANTHER" id="PTHR11102">
    <property type="entry name" value="SEL-1-LIKE PROTEIN"/>
    <property type="match status" value="1"/>
</dbReference>
<organism evidence="7 8">
    <name type="scientific">Tritrichomonas musculus</name>
    <dbReference type="NCBI Taxonomy" id="1915356"/>
    <lineage>
        <taxon>Eukaryota</taxon>
        <taxon>Metamonada</taxon>
        <taxon>Parabasalia</taxon>
        <taxon>Tritrichomonadida</taxon>
        <taxon>Tritrichomonadidae</taxon>
        <taxon>Tritrichomonas</taxon>
    </lineage>
</organism>
<dbReference type="InterPro" id="IPR008271">
    <property type="entry name" value="Ser/Thr_kinase_AS"/>
</dbReference>
<keyword evidence="1" id="KW-0418">Kinase</keyword>
<dbReference type="InterPro" id="IPR000719">
    <property type="entry name" value="Prot_kinase_dom"/>
</dbReference>
<dbReference type="SMART" id="SM00220">
    <property type="entry name" value="S_TKc"/>
    <property type="match status" value="1"/>
</dbReference>
<dbReference type="SUPFAM" id="SSF81901">
    <property type="entry name" value="HCP-like"/>
    <property type="match status" value="3"/>
</dbReference>
<dbReference type="SMART" id="SM00671">
    <property type="entry name" value="SEL1"/>
    <property type="match status" value="9"/>
</dbReference>
<evidence type="ECO:0000256" key="3">
    <source>
        <dbReference type="ARBA" id="ARBA00022840"/>
    </source>
</evidence>
<gene>
    <name evidence="7" type="ORF">M9Y10_033232</name>
</gene>
<keyword evidence="3 5" id="KW-0067">ATP-binding</keyword>
<comment type="similarity">
    <text evidence="4">Belongs to the sel-1 family.</text>
</comment>
<keyword evidence="8" id="KW-1185">Reference proteome</keyword>
<proteinExistence type="inferred from homology"/>
<evidence type="ECO:0000259" key="6">
    <source>
        <dbReference type="PROSITE" id="PS50011"/>
    </source>
</evidence>
<dbReference type="EMBL" id="JAPFFF010000055">
    <property type="protein sequence ID" value="KAK8838600.1"/>
    <property type="molecule type" value="Genomic_DNA"/>
</dbReference>
<evidence type="ECO:0000256" key="2">
    <source>
        <dbReference type="ARBA" id="ARBA00022741"/>
    </source>
</evidence>
<dbReference type="PRINTS" id="PR00109">
    <property type="entry name" value="TYRKINASE"/>
</dbReference>
<keyword evidence="2 5" id="KW-0547">Nucleotide-binding</keyword>
<dbReference type="Pfam" id="PF00069">
    <property type="entry name" value="Pkinase"/>
    <property type="match status" value="1"/>
</dbReference>
<dbReference type="InterPro" id="IPR050767">
    <property type="entry name" value="Sel1_AlgK"/>
</dbReference>
<dbReference type="PROSITE" id="PS50011">
    <property type="entry name" value="PROTEIN_KINASE_DOM"/>
    <property type="match status" value="1"/>
</dbReference>
<dbReference type="InterPro" id="IPR001245">
    <property type="entry name" value="Ser-Thr/Tyr_kinase_cat_dom"/>
</dbReference>
<dbReference type="Gene3D" id="1.10.510.10">
    <property type="entry name" value="Transferase(Phosphotransferase) domain 1"/>
    <property type="match status" value="1"/>
</dbReference>
<dbReference type="InterPro" id="IPR006597">
    <property type="entry name" value="Sel1-like"/>
</dbReference>
<keyword evidence="1" id="KW-0723">Serine/threonine-protein kinase</keyword>
<dbReference type="Proteomes" id="UP001470230">
    <property type="component" value="Unassembled WGS sequence"/>
</dbReference>
<dbReference type="Pfam" id="PF08238">
    <property type="entry name" value="Sel1"/>
    <property type="match status" value="9"/>
</dbReference>
<sequence>MEGKICVDQFELLEMIGQGQTSQVYKVREKKTGQIYAAKISLIDLDGEYNSKDAIRNLVREVNILCKFSHPSIVKFYGFDSEDNETNLKTTIIQEFMPKGTLTELIEAERNGFSHPKWDSTRKLICLYGIASAMSFLHSHNIIHRDLKPDNIFIDNDLNPKIGDFGLSKIIHFNDESKSLESSTGFKGTILYSSPEALFDGEYTKSGDVYSFSMIIYEIITNEKPFGKLKFSELTRNLTKGERPKFNDMIPDAYKDLIDRCWSQEPLKRPTFDQIVEELRSNPDFITDLVDEGQYMSYIDYIDECKSTFEGGKQVLTFNEFYQAHLKKKESAGEEDDYDADFLFSMWRISYHGIGRPVNKAAAFDFCRRAANKGHVEAMFQASMMLKNGDGIPANEEESAEYCKMAADQGHADAMYCYSMMLKNGKGIPADKKGAAKYCKMAADQGHGVSMDSYAVKLFHGSGVSVNKKEAAKYFKMAADKGIPKSMFSYANSLYRGDVVPIDKKEAAKYYKMAADKGHPESMFNYANSLYRGDVVPIDKKEAAKYFKMAADKGIPKSMFSYANSLYRGDVVPIDKKEAAKYFKMAADKGIPKSMFSYANSLYRGDGVPIDKKEAAKYYKMAADHGSKSAMKKYAEMLSNGDGVPANEEEAQKYLKMASGDIKPPNKKDDESE</sequence>
<name>A0ABR2GXF3_9EUKA</name>
<dbReference type="PANTHER" id="PTHR11102:SF160">
    <property type="entry name" value="ERAD-ASSOCIATED E3 UBIQUITIN-PROTEIN LIGASE COMPONENT HRD3"/>
    <property type="match status" value="1"/>
</dbReference>
<reference evidence="7 8" key="1">
    <citation type="submission" date="2024-04" db="EMBL/GenBank/DDBJ databases">
        <title>Tritrichomonas musculus Genome.</title>
        <authorList>
            <person name="Alves-Ferreira E."/>
            <person name="Grigg M."/>
            <person name="Lorenzi H."/>
            <person name="Galac M."/>
        </authorList>
    </citation>
    <scope>NUCLEOTIDE SEQUENCE [LARGE SCALE GENOMIC DNA]</scope>
    <source>
        <strain evidence="7 8">EAF2021</strain>
    </source>
</reference>
<protein>
    <recommendedName>
        <fullName evidence="6">Protein kinase domain-containing protein</fullName>
    </recommendedName>
</protein>
<comment type="caution">
    <text evidence="7">The sequence shown here is derived from an EMBL/GenBank/DDBJ whole genome shotgun (WGS) entry which is preliminary data.</text>
</comment>
<evidence type="ECO:0000313" key="8">
    <source>
        <dbReference type="Proteomes" id="UP001470230"/>
    </source>
</evidence>
<dbReference type="Gene3D" id="1.25.40.10">
    <property type="entry name" value="Tetratricopeptide repeat domain"/>
    <property type="match status" value="2"/>
</dbReference>
<evidence type="ECO:0000256" key="4">
    <source>
        <dbReference type="ARBA" id="ARBA00038101"/>
    </source>
</evidence>
<evidence type="ECO:0000313" key="7">
    <source>
        <dbReference type="EMBL" id="KAK8838600.1"/>
    </source>
</evidence>
<feature type="binding site" evidence="5">
    <location>
        <position position="39"/>
    </location>
    <ligand>
        <name>ATP</name>
        <dbReference type="ChEBI" id="CHEBI:30616"/>
    </ligand>
</feature>
<evidence type="ECO:0000256" key="5">
    <source>
        <dbReference type="PROSITE-ProRule" id="PRU10141"/>
    </source>
</evidence>
<evidence type="ECO:0000256" key="1">
    <source>
        <dbReference type="ARBA" id="ARBA00022527"/>
    </source>
</evidence>
<dbReference type="InterPro" id="IPR011990">
    <property type="entry name" value="TPR-like_helical_dom_sf"/>
</dbReference>
<keyword evidence="1" id="KW-0808">Transferase</keyword>
<dbReference type="InterPro" id="IPR011009">
    <property type="entry name" value="Kinase-like_dom_sf"/>
</dbReference>
<dbReference type="PROSITE" id="PS00108">
    <property type="entry name" value="PROTEIN_KINASE_ST"/>
    <property type="match status" value="1"/>
</dbReference>
<feature type="domain" description="Protein kinase" evidence="6">
    <location>
        <begin position="10"/>
        <end position="285"/>
    </location>
</feature>
<dbReference type="SUPFAM" id="SSF56112">
    <property type="entry name" value="Protein kinase-like (PK-like)"/>
    <property type="match status" value="1"/>
</dbReference>
<dbReference type="InterPro" id="IPR017441">
    <property type="entry name" value="Protein_kinase_ATP_BS"/>
</dbReference>
<accession>A0ABR2GXF3</accession>